<evidence type="ECO:0000259" key="5">
    <source>
        <dbReference type="SMART" id="SM00062"/>
    </source>
</evidence>
<evidence type="ECO:0000256" key="4">
    <source>
        <dbReference type="SAM" id="SignalP"/>
    </source>
</evidence>
<dbReference type="Proteomes" id="UP001303211">
    <property type="component" value="Chromosome"/>
</dbReference>
<dbReference type="EMBL" id="CP136921">
    <property type="protein sequence ID" value="WOO30848.1"/>
    <property type="molecule type" value="Genomic_DNA"/>
</dbReference>
<dbReference type="RefSeq" id="WP_317700344.1">
    <property type="nucleotide sequence ID" value="NZ_CP136921.1"/>
</dbReference>
<evidence type="ECO:0000256" key="3">
    <source>
        <dbReference type="ARBA" id="ARBA00022729"/>
    </source>
</evidence>
<reference evidence="6 7" key="1">
    <citation type="submission" date="2023-03" db="EMBL/GenBank/DDBJ databases">
        <title>Diaphorobacter basophil sp. nov., isolated from a sewage-treatment plant.</title>
        <authorList>
            <person name="Yang K."/>
        </authorList>
    </citation>
    <scope>NUCLEOTIDE SEQUENCE [LARGE SCALE GENOMIC DNA]</scope>
    <source>
        <strain evidence="6 7">Y-1</strain>
    </source>
</reference>
<sequence>MHSFFKHWLAAGAIAALALPTWAADATLAKIQSSGQLTIGYRLDAAPLSYAGEGGKPVGYAVELCQQLAARIQSQLKLPALQLHYVPVTIAERFDRIADGKIQLECADSTNTKARRERVAFGLTYYYAGARMLVRANDTRQQLAQMGQARVAVINGSTGQQVSERQPGLTLVTVASTEEGAKAVAQGRADAFVSDDISLIDQARLLKGTVKVVGARLSVEPLAPLVSKYAPDFQNLVNQAMKDLYRDGTARQIYKKWFEQPLPGRGYSLDLPPDMLLNDTFRRPDGFVTDWTVL</sequence>
<evidence type="ECO:0000256" key="2">
    <source>
        <dbReference type="ARBA" id="ARBA00022448"/>
    </source>
</evidence>
<dbReference type="CDD" id="cd13688">
    <property type="entry name" value="PBP2_GltI_DEBP"/>
    <property type="match status" value="1"/>
</dbReference>
<evidence type="ECO:0000313" key="6">
    <source>
        <dbReference type="EMBL" id="WOO30848.1"/>
    </source>
</evidence>
<dbReference type="InterPro" id="IPR001638">
    <property type="entry name" value="Solute-binding_3/MltF_N"/>
</dbReference>
<dbReference type="SMART" id="SM00062">
    <property type="entry name" value="PBPb"/>
    <property type="match status" value="1"/>
</dbReference>
<keyword evidence="3 4" id="KW-0732">Signal</keyword>
<protein>
    <submittedName>
        <fullName evidence="6">Amino acid ABC transporter substrate-binding protein</fullName>
    </submittedName>
</protein>
<feature type="domain" description="Solute-binding protein family 3/N-terminal" evidence="5">
    <location>
        <begin position="36"/>
        <end position="261"/>
    </location>
</feature>
<accession>A0ABZ0IZ59</accession>
<keyword evidence="2" id="KW-0813">Transport</keyword>
<evidence type="ECO:0000313" key="7">
    <source>
        <dbReference type="Proteomes" id="UP001303211"/>
    </source>
</evidence>
<name>A0ABZ0IZ59_9BURK</name>
<feature type="chain" id="PRO_5047195793" evidence="4">
    <location>
        <begin position="24"/>
        <end position="294"/>
    </location>
</feature>
<feature type="signal peptide" evidence="4">
    <location>
        <begin position="1"/>
        <end position="23"/>
    </location>
</feature>
<comment type="similarity">
    <text evidence="1">Belongs to the bacterial solute-binding protein 3 family.</text>
</comment>
<organism evidence="6 7">
    <name type="scientific">Diaphorobacter limosus</name>
    <dbReference type="NCBI Taxonomy" id="3036128"/>
    <lineage>
        <taxon>Bacteria</taxon>
        <taxon>Pseudomonadati</taxon>
        <taxon>Pseudomonadota</taxon>
        <taxon>Betaproteobacteria</taxon>
        <taxon>Burkholderiales</taxon>
        <taxon>Comamonadaceae</taxon>
        <taxon>Diaphorobacter</taxon>
    </lineage>
</organism>
<dbReference type="Gene3D" id="3.40.190.10">
    <property type="entry name" value="Periplasmic binding protein-like II"/>
    <property type="match status" value="2"/>
</dbReference>
<gene>
    <name evidence="6" type="ORF">P4826_10400</name>
</gene>
<dbReference type="InterPro" id="IPR051455">
    <property type="entry name" value="Bact_solute-bind_prot3"/>
</dbReference>
<dbReference type="Pfam" id="PF00497">
    <property type="entry name" value="SBP_bac_3"/>
    <property type="match status" value="1"/>
</dbReference>
<evidence type="ECO:0000256" key="1">
    <source>
        <dbReference type="ARBA" id="ARBA00010333"/>
    </source>
</evidence>
<proteinExistence type="inferred from homology"/>
<dbReference type="PANTHER" id="PTHR30085">
    <property type="entry name" value="AMINO ACID ABC TRANSPORTER PERMEASE"/>
    <property type="match status" value="1"/>
</dbReference>
<dbReference type="SUPFAM" id="SSF53850">
    <property type="entry name" value="Periplasmic binding protein-like II"/>
    <property type="match status" value="1"/>
</dbReference>
<keyword evidence="7" id="KW-1185">Reference proteome</keyword>
<dbReference type="PANTHER" id="PTHR30085:SF6">
    <property type="entry name" value="ABC TRANSPORTER GLUTAMINE-BINDING PROTEIN GLNH"/>
    <property type="match status" value="1"/>
</dbReference>